<evidence type="ECO:0000313" key="4">
    <source>
        <dbReference type="Proteomes" id="UP001200145"/>
    </source>
</evidence>
<proteinExistence type="predicted"/>
<keyword evidence="4" id="KW-1185">Reference proteome</keyword>
<feature type="chain" id="PRO_5046428467" evidence="1">
    <location>
        <begin position="32"/>
        <end position="219"/>
    </location>
</feature>
<dbReference type="RefSeq" id="WP_234866494.1">
    <property type="nucleotide sequence ID" value="NZ_JAKEVY010000003.1"/>
</dbReference>
<evidence type="ECO:0000256" key="1">
    <source>
        <dbReference type="SAM" id="SignalP"/>
    </source>
</evidence>
<evidence type="ECO:0000259" key="2">
    <source>
        <dbReference type="Pfam" id="PF13590"/>
    </source>
</evidence>
<feature type="domain" description="DUF4136" evidence="2">
    <location>
        <begin position="41"/>
        <end position="216"/>
    </location>
</feature>
<comment type="caution">
    <text evidence="3">The sequence shown here is derived from an EMBL/GenBank/DDBJ whole genome shotgun (WGS) entry which is preliminary data.</text>
</comment>
<gene>
    <name evidence="3" type="ORF">L0U88_12970</name>
</gene>
<keyword evidence="1" id="KW-0732">Signal</keyword>
<name>A0ABS9BII4_9BACT</name>
<sequence length="219" mass="23975">MKKLAKQGSLNFRFALLAMLSLLGVSCQPSAPEFVSDYDVVYTNYERSFDFGSVRTYFLPDTVVHAVPPGETADHRFDDQILSSLETNLNALGWTRLNESAGTGADVVILPNVSEQAYGSCATYCWYCDWGWYPGWGAYSPGWGPGWGWGYPSGIVCGSYATGTVVVNITAPSIARDSTLPVVWVGILNGLLEGTDASINTRIGRNIDQMFRQSPYLKN</sequence>
<dbReference type="Gene3D" id="3.30.160.670">
    <property type="match status" value="1"/>
</dbReference>
<accession>A0ABS9BII4</accession>
<feature type="signal peptide" evidence="1">
    <location>
        <begin position="1"/>
        <end position="31"/>
    </location>
</feature>
<dbReference type="PROSITE" id="PS51257">
    <property type="entry name" value="PROKAR_LIPOPROTEIN"/>
    <property type="match status" value="1"/>
</dbReference>
<dbReference type="Proteomes" id="UP001200145">
    <property type="component" value="Unassembled WGS sequence"/>
</dbReference>
<dbReference type="Pfam" id="PF13590">
    <property type="entry name" value="DUF4136"/>
    <property type="match status" value="1"/>
</dbReference>
<organism evidence="3 4">
    <name type="scientific">Flavihumibacter fluminis</name>
    <dbReference type="NCBI Taxonomy" id="2909236"/>
    <lineage>
        <taxon>Bacteria</taxon>
        <taxon>Pseudomonadati</taxon>
        <taxon>Bacteroidota</taxon>
        <taxon>Chitinophagia</taxon>
        <taxon>Chitinophagales</taxon>
        <taxon>Chitinophagaceae</taxon>
        <taxon>Flavihumibacter</taxon>
    </lineage>
</organism>
<dbReference type="EMBL" id="JAKEVY010000003">
    <property type="protein sequence ID" value="MCF1715542.1"/>
    <property type="molecule type" value="Genomic_DNA"/>
</dbReference>
<dbReference type="InterPro" id="IPR025411">
    <property type="entry name" value="DUF4136"/>
</dbReference>
<reference evidence="3 4" key="1">
    <citation type="submission" date="2022-01" db="EMBL/GenBank/DDBJ databases">
        <title>Flavihumibacter sp. nov., isolated from sediment of a river.</title>
        <authorList>
            <person name="Liu H."/>
        </authorList>
    </citation>
    <scope>NUCLEOTIDE SEQUENCE [LARGE SCALE GENOMIC DNA]</scope>
    <source>
        <strain evidence="3 4">RY-1</strain>
    </source>
</reference>
<protein>
    <submittedName>
        <fullName evidence="3">DUF4136 domain-containing protein</fullName>
    </submittedName>
</protein>
<evidence type="ECO:0000313" key="3">
    <source>
        <dbReference type="EMBL" id="MCF1715542.1"/>
    </source>
</evidence>